<dbReference type="PROSITE" id="PS50002">
    <property type="entry name" value="SH3"/>
    <property type="match status" value="1"/>
</dbReference>
<dbReference type="InterPro" id="IPR036028">
    <property type="entry name" value="SH3-like_dom_sf"/>
</dbReference>
<feature type="domain" description="SH3" evidence="4">
    <location>
        <begin position="126"/>
        <end position="191"/>
    </location>
</feature>
<dbReference type="AlphaFoldDB" id="A0AAN8SEF1"/>
<dbReference type="Gene3D" id="2.30.30.40">
    <property type="entry name" value="SH3 Domains"/>
    <property type="match status" value="1"/>
</dbReference>
<dbReference type="SUPFAM" id="SSF50044">
    <property type="entry name" value="SH3-domain"/>
    <property type="match status" value="1"/>
</dbReference>
<dbReference type="CDD" id="cd11864">
    <property type="entry name" value="SH3_PEX13_eumet"/>
    <property type="match status" value="1"/>
</dbReference>
<sequence>MMFESSFHAIYSSYMSVLGVADNFAKLRNAFGQIFSTFAIIRTLNWIYKKLMYLLGIGKDNFTKEAVWSDAMNSASNVDNSSKTKRKTWPLLLFMSLMFGGPYLLFKLISELQPNAVREAWVPADQPGNLAVGLYDFYAASEQELSVTANQKLMIAPKKFQPTDCPGWVLACNENRKIGLVPSNYIGVLMQSEKTGQTYIEHNGQAYQPSISGKSAMNTSEDVEKSKANSEQSSKETGEG</sequence>
<organism evidence="5 6">
    <name type="scientific">Polyplax serrata</name>
    <name type="common">Common mouse louse</name>
    <dbReference type="NCBI Taxonomy" id="468196"/>
    <lineage>
        <taxon>Eukaryota</taxon>
        <taxon>Metazoa</taxon>
        <taxon>Ecdysozoa</taxon>
        <taxon>Arthropoda</taxon>
        <taxon>Hexapoda</taxon>
        <taxon>Insecta</taxon>
        <taxon>Pterygota</taxon>
        <taxon>Neoptera</taxon>
        <taxon>Paraneoptera</taxon>
        <taxon>Psocodea</taxon>
        <taxon>Troctomorpha</taxon>
        <taxon>Phthiraptera</taxon>
        <taxon>Anoplura</taxon>
        <taxon>Polyplacidae</taxon>
        <taxon>Polyplax</taxon>
    </lineage>
</organism>
<proteinExistence type="predicted"/>
<feature type="region of interest" description="Disordered" evidence="3">
    <location>
        <begin position="207"/>
        <end position="240"/>
    </location>
</feature>
<dbReference type="Pfam" id="PF00018">
    <property type="entry name" value="SH3_1"/>
    <property type="match status" value="1"/>
</dbReference>
<dbReference type="GO" id="GO:0016020">
    <property type="term" value="C:membrane"/>
    <property type="evidence" value="ECO:0007669"/>
    <property type="project" value="InterPro"/>
</dbReference>
<evidence type="ECO:0000313" key="6">
    <source>
        <dbReference type="Proteomes" id="UP001372834"/>
    </source>
</evidence>
<comment type="caution">
    <text evidence="5">The sequence shown here is derived from an EMBL/GenBank/DDBJ whole genome shotgun (WGS) entry which is preliminary data.</text>
</comment>
<dbReference type="InterPro" id="IPR007223">
    <property type="entry name" value="Peroxin-13_N"/>
</dbReference>
<dbReference type="GO" id="GO:0005777">
    <property type="term" value="C:peroxisome"/>
    <property type="evidence" value="ECO:0007669"/>
    <property type="project" value="InterPro"/>
</dbReference>
<dbReference type="EMBL" id="JAWJWE010000001">
    <property type="protein sequence ID" value="KAK6645212.1"/>
    <property type="molecule type" value="Genomic_DNA"/>
</dbReference>
<evidence type="ECO:0000256" key="3">
    <source>
        <dbReference type="SAM" id="MobiDB-lite"/>
    </source>
</evidence>
<evidence type="ECO:0000256" key="2">
    <source>
        <dbReference type="PROSITE-ProRule" id="PRU00192"/>
    </source>
</evidence>
<accession>A0AAN8SEF1</accession>
<feature type="compositionally biased region" description="Polar residues" evidence="3">
    <location>
        <begin position="207"/>
        <end position="220"/>
    </location>
</feature>
<dbReference type="SMART" id="SM00326">
    <property type="entry name" value="SH3"/>
    <property type="match status" value="1"/>
</dbReference>
<dbReference type="Pfam" id="PF04088">
    <property type="entry name" value="Peroxin-13_N"/>
    <property type="match status" value="1"/>
</dbReference>
<reference evidence="5 6" key="1">
    <citation type="submission" date="2023-10" db="EMBL/GenBank/DDBJ databases">
        <title>Genomes of two closely related lineages of the louse Polyplax serrata with different host specificities.</title>
        <authorList>
            <person name="Martinu J."/>
            <person name="Tarabai H."/>
            <person name="Stefka J."/>
            <person name="Hypsa V."/>
        </authorList>
    </citation>
    <scope>NUCLEOTIDE SEQUENCE [LARGE SCALE GENOMIC DNA]</scope>
    <source>
        <strain evidence="5">HR10_N</strain>
    </source>
</reference>
<protein>
    <recommendedName>
        <fullName evidence="4">SH3 domain-containing protein</fullName>
    </recommendedName>
</protein>
<dbReference type="Proteomes" id="UP001372834">
    <property type="component" value="Unassembled WGS sequence"/>
</dbReference>
<name>A0AAN8SEF1_POLSC</name>
<gene>
    <name evidence="5" type="ORF">RUM43_001488</name>
</gene>
<evidence type="ECO:0000259" key="4">
    <source>
        <dbReference type="PROSITE" id="PS50002"/>
    </source>
</evidence>
<feature type="compositionally biased region" description="Basic and acidic residues" evidence="3">
    <location>
        <begin position="222"/>
        <end position="240"/>
    </location>
</feature>
<evidence type="ECO:0000256" key="1">
    <source>
        <dbReference type="ARBA" id="ARBA00022443"/>
    </source>
</evidence>
<keyword evidence="1 2" id="KW-0728">SH3 domain</keyword>
<dbReference type="GO" id="GO:0016560">
    <property type="term" value="P:protein import into peroxisome matrix, docking"/>
    <property type="evidence" value="ECO:0007669"/>
    <property type="project" value="InterPro"/>
</dbReference>
<dbReference type="InterPro" id="IPR001452">
    <property type="entry name" value="SH3_domain"/>
</dbReference>
<evidence type="ECO:0000313" key="5">
    <source>
        <dbReference type="EMBL" id="KAK6645212.1"/>
    </source>
</evidence>